<dbReference type="NCBIfam" id="NF011470">
    <property type="entry name" value="PRK14887.1"/>
    <property type="match status" value="1"/>
</dbReference>
<name>A0A832WRX0_9CREN</name>
<reference evidence="1" key="1">
    <citation type="journal article" date="2020" name="bioRxiv">
        <title>A rank-normalized archaeal taxonomy based on genome phylogeny resolves widespread incomplete and uneven classifications.</title>
        <authorList>
            <person name="Rinke C."/>
            <person name="Chuvochina M."/>
            <person name="Mussig A.J."/>
            <person name="Chaumeil P.-A."/>
            <person name="Waite D.W."/>
            <person name="Whitman W.B."/>
            <person name="Parks D.H."/>
            <person name="Hugenholtz P."/>
        </authorList>
    </citation>
    <scope>NUCLEOTIDE SEQUENCE</scope>
    <source>
        <strain evidence="1">UBA8838</strain>
    </source>
</reference>
<protein>
    <recommendedName>
        <fullName evidence="3">KEOPS complex Pcc1-like subunit</fullName>
    </recommendedName>
</protein>
<sequence>MIEIKILINSTEEERQLIFNSVLPEGIDTKYIRIDRENSEIIIKAPTISRGRAIMNSYISWIYTILETIKRVNKDDRENSP</sequence>
<proteinExistence type="predicted"/>
<evidence type="ECO:0000313" key="1">
    <source>
        <dbReference type="EMBL" id="HII74872.1"/>
    </source>
</evidence>
<dbReference type="EMBL" id="DUJO01000051">
    <property type="protein sequence ID" value="HII74872.1"/>
    <property type="molecule type" value="Genomic_DNA"/>
</dbReference>
<dbReference type="Gene3D" id="3.30.310.50">
    <property type="entry name" value="Alpha-D-phosphohexomutase, C-terminal domain"/>
    <property type="match status" value="1"/>
</dbReference>
<accession>A0A832WRX0</accession>
<dbReference type="RefSeq" id="WP_010978181.1">
    <property type="nucleotide sequence ID" value="NZ_BAABQO010000011.1"/>
</dbReference>
<gene>
    <name evidence="1" type="ORF">HA332_10965</name>
</gene>
<organism evidence="1 2">
    <name type="scientific">Sulfurisphaera tokodaii</name>
    <dbReference type="NCBI Taxonomy" id="111955"/>
    <lineage>
        <taxon>Archaea</taxon>
        <taxon>Thermoproteota</taxon>
        <taxon>Thermoprotei</taxon>
        <taxon>Sulfolobales</taxon>
        <taxon>Sulfolobaceae</taxon>
        <taxon>Sulfurisphaera</taxon>
    </lineage>
</organism>
<evidence type="ECO:0008006" key="3">
    <source>
        <dbReference type="Google" id="ProtNLM"/>
    </source>
</evidence>
<dbReference type="Proteomes" id="UP000646844">
    <property type="component" value="Unassembled WGS sequence"/>
</dbReference>
<dbReference type="GeneID" id="9284560"/>
<comment type="caution">
    <text evidence="1">The sequence shown here is derived from an EMBL/GenBank/DDBJ whole genome shotgun (WGS) entry which is preliminary data.</text>
</comment>
<dbReference type="AlphaFoldDB" id="A0A832WRX0"/>
<evidence type="ECO:0000313" key="2">
    <source>
        <dbReference type="Proteomes" id="UP000646844"/>
    </source>
</evidence>
<dbReference type="OMA" id="WIYTILE"/>